<comment type="catalytic activity">
    <reaction evidence="4">
        <text>N-terminal L-lysyl-[protein] + L-leucyl-tRNA(Leu) = N-terminal L-leucyl-L-lysyl-[protein] + tRNA(Leu) + H(+)</text>
        <dbReference type="Rhea" id="RHEA:12340"/>
        <dbReference type="Rhea" id="RHEA-COMP:9613"/>
        <dbReference type="Rhea" id="RHEA-COMP:9622"/>
        <dbReference type="Rhea" id="RHEA-COMP:12670"/>
        <dbReference type="Rhea" id="RHEA-COMP:12671"/>
        <dbReference type="ChEBI" id="CHEBI:15378"/>
        <dbReference type="ChEBI" id="CHEBI:65249"/>
        <dbReference type="ChEBI" id="CHEBI:78442"/>
        <dbReference type="ChEBI" id="CHEBI:78494"/>
        <dbReference type="ChEBI" id="CHEBI:133043"/>
        <dbReference type="EC" id="2.3.2.6"/>
    </reaction>
</comment>
<comment type="catalytic activity">
    <reaction evidence="4">
        <text>L-phenylalanyl-tRNA(Phe) + an N-terminal L-alpha-aminoacyl-[protein] = an N-terminal L-phenylalanyl-L-alpha-aminoacyl-[protein] + tRNA(Phe)</text>
        <dbReference type="Rhea" id="RHEA:43632"/>
        <dbReference type="Rhea" id="RHEA-COMP:9668"/>
        <dbReference type="Rhea" id="RHEA-COMP:9699"/>
        <dbReference type="Rhea" id="RHEA-COMP:10636"/>
        <dbReference type="Rhea" id="RHEA-COMP:10637"/>
        <dbReference type="ChEBI" id="CHEBI:78442"/>
        <dbReference type="ChEBI" id="CHEBI:78531"/>
        <dbReference type="ChEBI" id="CHEBI:78597"/>
        <dbReference type="ChEBI" id="CHEBI:83561"/>
        <dbReference type="EC" id="2.3.2.6"/>
    </reaction>
</comment>
<protein>
    <recommendedName>
        <fullName evidence="4">Leucyl/phenylalanyl-tRNA--protein transferase</fullName>
        <ecNumber evidence="4">2.3.2.6</ecNumber>
    </recommendedName>
    <alternativeName>
        <fullName evidence="4">L/F-transferase</fullName>
    </alternativeName>
    <alternativeName>
        <fullName evidence="4">Leucyltransferase</fullName>
    </alternativeName>
    <alternativeName>
        <fullName evidence="4">Phenyalanyltransferase</fullName>
    </alternativeName>
</protein>
<comment type="subcellular location">
    <subcellularLocation>
        <location evidence="4">Cytoplasm</location>
    </subcellularLocation>
</comment>
<dbReference type="EMBL" id="JH660681">
    <property type="protein sequence ID" value="EIM31469.1"/>
    <property type="molecule type" value="Genomic_DNA"/>
</dbReference>
<evidence type="ECO:0000313" key="6">
    <source>
        <dbReference type="Proteomes" id="UP000053899"/>
    </source>
</evidence>
<comment type="catalytic activity">
    <reaction evidence="4">
        <text>N-terminal L-arginyl-[protein] + L-leucyl-tRNA(Leu) = N-terminal L-leucyl-L-arginyl-[protein] + tRNA(Leu) + H(+)</text>
        <dbReference type="Rhea" id="RHEA:50416"/>
        <dbReference type="Rhea" id="RHEA-COMP:9613"/>
        <dbReference type="Rhea" id="RHEA-COMP:9622"/>
        <dbReference type="Rhea" id="RHEA-COMP:12672"/>
        <dbReference type="Rhea" id="RHEA-COMP:12673"/>
        <dbReference type="ChEBI" id="CHEBI:15378"/>
        <dbReference type="ChEBI" id="CHEBI:64719"/>
        <dbReference type="ChEBI" id="CHEBI:78442"/>
        <dbReference type="ChEBI" id="CHEBI:78494"/>
        <dbReference type="ChEBI" id="CHEBI:133044"/>
        <dbReference type="EC" id="2.3.2.6"/>
    </reaction>
</comment>
<dbReference type="InterPro" id="IPR042203">
    <property type="entry name" value="Leu/Phe-tRNA_Trfase_C"/>
</dbReference>
<dbReference type="GO" id="GO:0005737">
    <property type="term" value="C:cytoplasm"/>
    <property type="evidence" value="ECO:0007669"/>
    <property type="project" value="UniProtKB-SubCell"/>
</dbReference>
<evidence type="ECO:0000256" key="3">
    <source>
        <dbReference type="ARBA" id="ARBA00023315"/>
    </source>
</evidence>
<dbReference type="HAMAP" id="MF_00688">
    <property type="entry name" value="Leu_Phe_trans"/>
    <property type="match status" value="1"/>
</dbReference>
<dbReference type="Gene3D" id="3.40.630.70">
    <property type="entry name" value="Leucyl/phenylalanyl-tRNA-protein transferase, C-terminal domain"/>
    <property type="match status" value="1"/>
</dbReference>
<dbReference type="InterPro" id="IPR004616">
    <property type="entry name" value="Leu/Phe-tRNA_Trfase"/>
</dbReference>
<dbReference type="GO" id="GO:0030163">
    <property type="term" value="P:protein catabolic process"/>
    <property type="evidence" value="ECO:0007669"/>
    <property type="project" value="UniProtKB-UniRule"/>
</dbReference>
<name>I4Z5H7_9BURK</name>
<dbReference type="Gene3D" id="3.30.70.3550">
    <property type="entry name" value="Leucyl/phenylalanyl-tRNA-protein transferase, N-terminal domain"/>
    <property type="match status" value="1"/>
</dbReference>
<dbReference type="NCBIfam" id="TIGR00667">
    <property type="entry name" value="aat"/>
    <property type="match status" value="1"/>
</dbReference>
<dbReference type="AlphaFoldDB" id="I4Z5H7"/>
<comment type="function">
    <text evidence="4">Functions in the N-end rule pathway of protein degradation where it conjugates Leu, Phe and, less efficiently, Met from aminoacyl-tRNAs to the N-termini of proteins containing an N-terminal arginine or lysine.</text>
</comment>
<keyword evidence="1 4" id="KW-0963">Cytoplasm</keyword>
<dbReference type="GO" id="GO:0008914">
    <property type="term" value="F:leucyl-tRNA--protein transferase activity"/>
    <property type="evidence" value="ECO:0007669"/>
    <property type="project" value="UniProtKB-UniRule"/>
</dbReference>
<dbReference type="Proteomes" id="UP000053899">
    <property type="component" value="Unassembled WGS sequence"/>
</dbReference>
<comment type="similarity">
    <text evidence="4">Belongs to the L/F-transferase family.</text>
</comment>
<gene>
    <name evidence="4" type="primary">aat</name>
    <name evidence="5" type="ORF">LepocDRAFT_00002000</name>
</gene>
<dbReference type="SUPFAM" id="SSF55729">
    <property type="entry name" value="Acyl-CoA N-acyltransferases (Nat)"/>
    <property type="match status" value="1"/>
</dbReference>
<proteinExistence type="inferred from homology"/>
<reference evidence="5 6" key="1">
    <citation type="submission" date="2012-04" db="EMBL/GenBank/DDBJ databases">
        <title>Improved High-Quality Draft sequence of Leptothrix ochracea L12.</title>
        <authorList>
            <consortium name="US DOE Joint Genome Institute"/>
            <person name="Lucas S."/>
            <person name="Han J."/>
            <person name="Lapidus A."/>
            <person name="Cheng J.-F."/>
            <person name="Goodwin L."/>
            <person name="Pitluck S."/>
            <person name="Peters L."/>
            <person name="Zeytun A."/>
            <person name="Detter J.C."/>
            <person name="Han C."/>
            <person name="Tapia R."/>
            <person name="Land M."/>
            <person name="Hauser L."/>
            <person name="Kyrpides N."/>
            <person name="Ivanova N."/>
            <person name="Pagani I."/>
            <person name="Stepanauskas R."/>
            <person name="Masland D."/>
            <person name="Poulton N."/>
            <person name="Emerson D."/>
            <person name="Fleming E."/>
            <person name="Woyke T."/>
        </authorList>
    </citation>
    <scope>NUCLEOTIDE SEQUENCE [LARGE SCALE GENOMIC DNA]</scope>
    <source>
        <strain evidence="5 6">L12</strain>
    </source>
</reference>
<organism evidence="5 6">
    <name type="scientific">Leptothrix ochracea L12</name>
    <dbReference type="NCBI Taxonomy" id="735332"/>
    <lineage>
        <taxon>Bacteria</taxon>
        <taxon>Pseudomonadati</taxon>
        <taxon>Pseudomonadota</taxon>
        <taxon>Betaproteobacteria</taxon>
        <taxon>Burkholderiales</taxon>
        <taxon>Sphaerotilaceae</taxon>
        <taxon>Leptothrix</taxon>
    </lineage>
</organism>
<evidence type="ECO:0000256" key="2">
    <source>
        <dbReference type="ARBA" id="ARBA00022679"/>
    </source>
</evidence>
<keyword evidence="3 4" id="KW-0012">Acyltransferase</keyword>
<evidence type="ECO:0000256" key="4">
    <source>
        <dbReference type="HAMAP-Rule" id="MF_00688"/>
    </source>
</evidence>
<dbReference type="Pfam" id="PF03588">
    <property type="entry name" value="Leu_Phe_trans"/>
    <property type="match status" value="1"/>
</dbReference>
<evidence type="ECO:0000313" key="5">
    <source>
        <dbReference type="EMBL" id="EIM31469.1"/>
    </source>
</evidence>
<dbReference type="PANTHER" id="PTHR30098:SF2">
    <property type="entry name" value="LEUCYL_PHENYLALANYL-TRNA--PROTEIN TRANSFERASE"/>
    <property type="match status" value="1"/>
</dbReference>
<dbReference type="EC" id="2.3.2.6" evidence="4"/>
<dbReference type="PANTHER" id="PTHR30098">
    <property type="entry name" value="LEUCYL/PHENYLALANYL-TRNA--PROTEIN TRANSFERASE"/>
    <property type="match status" value="1"/>
</dbReference>
<keyword evidence="6" id="KW-1185">Reference proteome</keyword>
<keyword evidence="2 4" id="KW-0808">Transferase</keyword>
<dbReference type="InterPro" id="IPR042221">
    <property type="entry name" value="Leu/Phe-tRNA_Trfase_N"/>
</dbReference>
<dbReference type="InterPro" id="IPR016181">
    <property type="entry name" value="Acyl_CoA_acyltransferase"/>
</dbReference>
<dbReference type="HOGENOM" id="CLU_075045_0_0_4"/>
<sequence length="226" mass="25133">MAGLLAIGGDLSVERLRAAYQRGIFPWFSPGQPILWWSLAPRMVLQTRDFKLHRSLRKTLARFIQEATQLHPRCEVVFDRDTPAVIAACADRPREGQPGTWIVPEMVAAYSAWHHAGDVHSVETWIDGELVGGLYCVHLGGMVYGESMFARRSDASKIALAALVAFCRLKGIDWIDCQQQTGHLASLGAAPVARADFEAHLRRVTAPEAMKAAARWQFEPAMWQAL</sequence>
<accession>I4Z5H7</accession>
<evidence type="ECO:0000256" key="1">
    <source>
        <dbReference type="ARBA" id="ARBA00022490"/>
    </source>
</evidence>